<sequence>MGEKMSKILYIEASPRKDRSFSIAATQAFLQKYKEKHPQDVVELLDLWAKDLPRFDGYVLESKYALFHGLEHTPEQKRAWKAVEEIIGHFISFDKYIFSLPMWNFGIPYKLKHYIDILVQPTYTFSYSPQEGYKGLVLGKKACLVCARGGTYQDELQKLDFQLPYLKLILGFIGISEIHQVIVEGTLFQKRDELLFKATREAQRVAEIF</sequence>
<dbReference type="Proteomes" id="UP000009149">
    <property type="component" value="Chromosome"/>
</dbReference>
<evidence type="ECO:0000313" key="8">
    <source>
        <dbReference type="EMBL" id="ACD83883.1"/>
    </source>
</evidence>
<comment type="catalytic activity">
    <reaction evidence="5">
        <text>N,N-dimethyl-1,4-phenylenediamine + anthranilate + 2 NAD(+) = 2-(4-dimethylaminophenyl)diazenylbenzoate + 2 NADH + 2 H(+)</text>
        <dbReference type="Rhea" id="RHEA:55872"/>
        <dbReference type="ChEBI" id="CHEBI:15378"/>
        <dbReference type="ChEBI" id="CHEBI:15783"/>
        <dbReference type="ChEBI" id="CHEBI:16567"/>
        <dbReference type="ChEBI" id="CHEBI:57540"/>
        <dbReference type="ChEBI" id="CHEBI:57945"/>
        <dbReference type="ChEBI" id="CHEBI:71579"/>
        <dbReference type="EC" id="1.7.1.17"/>
    </reaction>
    <physiologicalReaction direction="right-to-left" evidence="5">
        <dbReference type="Rhea" id="RHEA:55874"/>
    </physiologicalReaction>
</comment>
<evidence type="ECO:0000256" key="6">
    <source>
        <dbReference type="HAMAP-Rule" id="MF_01216"/>
    </source>
</evidence>
<reference evidence="8 9" key="1">
    <citation type="journal article" date="2008" name="Biol. Direct">
        <title>Complete genome sequence of the extremely acidophilic methanotroph isolate V4, Methylacidiphilum infernorum, a representative of the bacterial phylum Verrucomicrobia.</title>
        <authorList>
            <person name="Hou S."/>
            <person name="Makarova K.S."/>
            <person name="Saw J.H."/>
            <person name="Senin P."/>
            <person name="Ly B.V."/>
            <person name="Zhou Z."/>
            <person name="Ren Y."/>
            <person name="Wang J."/>
            <person name="Galperin M.Y."/>
            <person name="Omelchenko M.V."/>
            <person name="Wolf Y.I."/>
            <person name="Yutin N."/>
            <person name="Koonin E.V."/>
            <person name="Stott M.B."/>
            <person name="Mountain B.W."/>
            <person name="Crowe M.A."/>
            <person name="Smirnova A.V."/>
            <person name="Dunfield P.F."/>
            <person name="Feng L."/>
            <person name="Wang L."/>
            <person name="Alam M."/>
        </authorList>
    </citation>
    <scope>NUCLEOTIDE SEQUENCE [LARGE SCALE GENOMIC DNA]</scope>
    <source>
        <strain evidence="9">Isolate V4</strain>
    </source>
</reference>
<evidence type="ECO:0000313" key="9">
    <source>
        <dbReference type="Proteomes" id="UP000009149"/>
    </source>
</evidence>
<comment type="function">
    <text evidence="6">Quinone reductase that provides resistance to thiol-specific stress caused by electrophilic quinones.</text>
</comment>
<comment type="caution">
    <text evidence="6">Lacks conserved residue(s) required for the propagation of feature annotation.</text>
</comment>
<evidence type="ECO:0000256" key="1">
    <source>
        <dbReference type="ARBA" id="ARBA00022630"/>
    </source>
</evidence>
<organism evidence="8 9">
    <name type="scientific">Methylacidiphilum infernorum (isolate V4)</name>
    <name type="common">Methylokorus infernorum (strain V4)</name>
    <dbReference type="NCBI Taxonomy" id="481448"/>
    <lineage>
        <taxon>Bacteria</taxon>
        <taxon>Pseudomonadati</taxon>
        <taxon>Verrucomicrobiota</taxon>
        <taxon>Methylacidiphilae</taxon>
        <taxon>Methylacidiphilales</taxon>
        <taxon>Methylacidiphilaceae</taxon>
        <taxon>Methylacidiphilum (ex Ratnadevi et al. 2023)</taxon>
    </lineage>
</organism>
<evidence type="ECO:0000256" key="4">
    <source>
        <dbReference type="ARBA" id="ARBA00023027"/>
    </source>
</evidence>
<comment type="catalytic activity">
    <reaction evidence="6">
        <text>2 a quinone + NADH + H(+) = 2 a 1,4-benzosemiquinone + NAD(+)</text>
        <dbReference type="Rhea" id="RHEA:65952"/>
        <dbReference type="ChEBI" id="CHEBI:15378"/>
        <dbReference type="ChEBI" id="CHEBI:57540"/>
        <dbReference type="ChEBI" id="CHEBI:57945"/>
        <dbReference type="ChEBI" id="CHEBI:132124"/>
        <dbReference type="ChEBI" id="CHEBI:134225"/>
    </reaction>
</comment>
<dbReference type="GO" id="GO:0016655">
    <property type="term" value="F:oxidoreductase activity, acting on NAD(P)H, quinone or similar compound as acceptor"/>
    <property type="evidence" value="ECO:0007669"/>
    <property type="project" value="InterPro"/>
</dbReference>
<name>B3DXT1_METI4</name>
<dbReference type="EC" id="1.7.1.17" evidence="6"/>
<evidence type="ECO:0000259" key="7">
    <source>
        <dbReference type="Pfam" id="PF02525"/>
    </source>
</evidence>
<dbReference type="InterPro" id="IPR003680">
    <property type="entry name" value="Flavodoxin_fold"/>
</dbReference>
<dbReference type="Pfam" id="PF02525">
    <property type="entry name" value="Flavodoxin_2"/>
    <property type="match status" value="1"/>
</dbReference>
<evidence type="ECO:0000256" key="3">
    <source>
        <dbReference type="ARBA" id="ARBA00023002"/>
    </source>
</evidence>
<comment type="cofactor">
    <cofactor evidence="6">
        <name>FMN</name>
        <dbReference type="ChEBI" id="CHEBI:58210"/>
    </cofactor>
    <text evidence="6">Binds 1 FMN per subunit.</text>
</comment>
<keyword evidence="1 6" id="KW-0285">Flavoprotein</keyword>
<dbReference type="EMBL" id="CP000975">
    <property type="protein sequence ID" value="ACD83883.1"/>
    <property type="molecule type" value="Genomic_DNA"/>
</dbReference>
<evidence type="ECO:0000256" key="5">
    <source>
        <dbReference type="ARBA" id="ARBA00048542"/>
    </source>
</evidence>
<comment type="similarity">
    <text evidence="6">Belongs to the azoreductase type 1 family.</text>
</comment>
<dbReference type="Gene3D" id="3.40.50.360">
    <property type="match status" value="1"/>
</dbReference>
<comment type="subunit">
    <text evidence="6">Homodimer.</text>
</comment>
<dbReference type="KEGG" id="min:Minf_1829"/>
<keyword evidence="2 6" id="KW-0288">FMN</keyword>
<dbReference type="InterPro" id="IPR029039">
    <property type="entry name" value="Flavoprotein-like_sf"/>
</dbReference>
<dbReference type="eggNOG" id="COG1182">
    <property type="taxonomic scope" value="Bacteria"/>
</dbReference>
<feature type="binding site" evidence="6">
    <location>
        <begin position="102"/>
        <end position="105"/>
    </location>
    <ligand>
        <name>FMN</name>
        <dbReference type="ChEBI" id="CHEBI:58210"/>
    </ligand>
</feature>
<dbReference type="GO" id="GO:0009055">
    <property type="term" value="F:electron transfer activity"/>
    <property type="evidence" value="ECO:0007669"/>
    <property type="project" value="UniProtKB-UniRule"/>
</dbReference>
<dbReference type="HOGENOM" id="CLU_088964_1_0_0"/>
<dbReference type="PANTHER" id="PTHR43741">
    <property type="entry name" value="FMN-DEPENDENT NADH-AZOREDUCTASE 1"/>
    <property type="match status" value="1"/>
</dbReference>
<dbReference type="AlphaFoldDB" id="B3DXT1"/>
<accession>B3DXT1</accession>
<feature type="binding site" evidence="6">
    <location>
        <position position="14"/>
    </location>
    <ligand>
        <name>FMN</name>
        <dbReference type="ChEBI" id="CHEBI:58210"/>
    </ligand>
</feature>
<dbReference type="HAMAP" id="MF_01216">
    <property type="entry name" value="Azoreductase_type1"/>
    <property type="match status" value="1"/>
</dbReference>
<dbReference type="EC" id="1.6.5.-" evidence="6"/>
<dbReference type="InterPro" id="IPR023048">
    <property type="entry name" value="NADH:quinone_OxRdtase_FMN_depd"/>
</dbReference>
<keyword evidence="3 6" id="KW-0560">Oxidoreductase</keyword>
<evidence type="ECO:0000256" key="2">
    <source>
        <dbReference type="ARBA" id="ARBA00022643"/>
    </source>
</evidence>
<keyword evidence="4 6" id="KW-0520">NAD</keyword>
<dbReference type="SUPFAM" id="SSF52218">
    <property type="entry name" value="Flavoproteins"/>
    <property type="match status" value="1"/>
</dbReference>
<dbReference type="InterPro" id="IPR050104">
    <property type="entry name" value="FMN-dep_NADH:Q_OxRdtase_AzoR1"/>
</dbReference>
<feature type="binding site" evidence="6">
    <location>
        <begin position="20"/>
        <end position="22"/>
    </location>
    <ligand>
        <name>FMN</name>
        <dbReference type="ChEBI" id="CHEBI:58210"/>
    </ligand>
</feature>
<dbReference type="PANTHER" id="PTHR43741:SF4">
    <property type="entry name" value="FMN-DEPENDENT NADH:QUINONE OXIDOREDUCTASE"/>
    <property type="match status" value="1"/>
</dbReference>
<protein>
    <recommendedName>
        <fullName evidence="6">FMN dependent NADH:quinone oxidoreductase</fullName>
        <ecNumber evidence="6">1.6.5.-</ecNumber>
    </recommendedName>
    <alternativeName>
        <fullName evidence="6">Azo-dye reductase</fullName>
    </alternativeName>
    <alternativeName>
        <fullName evidence="6">FMN-dependent NADH-azo compound oxidoreductase</fullName>
    </alternativeName>
    <alternativeName>
        <fullName evidence="6">FMN-dependent NADH-azoreductase</fullName>
        <ecNumber evidence="6">1.7.1.17</ecNumber>
    </alternativeName>
</protein>
<dbReference type="GO" id="GO:0010181">
    <property type="term" value="F:FMN binding"/>
    <property type="evidence" value="ECO:0007669"/>
    <property type="project" value="UniProtKB-UniRule"/>
</dbReference>
<gene>
    <name evidence="8" type="primary">acpD</name>
    <name evidence="6" type="synonym">azoR</name>
    <name evidence="8" type="ordered locus">Minf_1829</name>
</gene>
<feature type="domain" description="Flavodoxin-like fold" evidence="7">
    <location>
        <begin position="6"/>
        <end position="201"/>
    </location>
</feature>
<comment type="function">
    <text evidence="6">Also exhibits azoreductase activity. Catalyzes the reductive cleavage of the azo bond in aromatic azo compounds to the corresponding amines.</text>
</comment>
<dbReference type="STRING" id="481448.Minf_1829"/>
<dbReference type="GO" id="GO:0016652">
    <property type="term" value="F:oxidoreductase activity, acting on NAD(P)H as acceptor"/>
    <property type="evidence" value="ECO:0007669"/>
    <property type="project" value="UniProtKB-UniRule"/>
</dbReference>
<proteinExistence type="inferred from homology"/>